<sequence length="391" mass="43465">MKQKSLLLIFKAECLLITVIVTTLYLLKLDYLTFHASTLIPVGISLLAGGLLMGTDHNQWLTLINNALKLLLVCLFPFSLGLAICLLGAPLVIKLAVSKWLVMVIGLIVFGIMLSPFLKVVLYSLRGIGWQIAGMVILMVTFYLAALNSQFLNFPVNQGNPVLWLSYFGSFGIAIDGMNRWGYRFPRFRINSTVNYWWLGLAVATALLNLGMTAGSWVRLFTKFQLVLSSHSLSFIAATIIWVGIKEELIFRYLFLWPLLTVKGQSNQRRIVWATLISSGAFGLFHASNLLSGQGLLPTLLQIFAAFGVGMLFSVITLYTGTIWIGITLHATIDLIGYPMTSAGVFAGGMSPYMIEFIIITRIIELIVVFLILKNQKNQAAFAQILKRIRK</sequence>
<dbReference type="Proteomes" id="UP000051977">
    <property type="component" value="Unassembled WGS sequence"/>
</dbReference>
<keyword evidence="2" id="KW-0812">Transmembrane</keyword>
<feature type="transmembrane region" description="Helical" evidence="2">
    <location>
        <begin position="300"/>
        <end position="320"/>
    </location>
</feature>
<feature type="transmembrane region" description="Helical" evidence="2">
    <location>
        <begin position="99"/>
        <end position="118"/>
    </location>
</feature>
<feature type="transmembrane region" description="Helical" evidence="2">
    <location>
        <begin position="327"/>
        <end position="347"/>
    </location>
</feature>
<keyword evidence="2" id="KW-1133">Transmembrane helix</keyword>
<evidence type="ECO:0000313" key="5">
    <source>
        <dbReference type="Proteomes" id="UP000051977"/>
    </source>
</evidence>
<feature type="transmembrane region" description="Helical" evidence="2">
    <location>
        <begin position="224"/>
        <end position="245"/>
    </location>
</feature>
<feature type="transmembrane region" description="Helical" evidence="2">
    <location>
        <begin position="7"/>
        <end position="27"/>
    </location>
</feature>
<organism evidence="4 5">
    <name type="scientific">Lentilactobacillus rapi DSM 19907 = JCM 15042</name>
    <dbReference type="NCBI Taxonomy" id="1423795"/>
    <lineage>
        <taxon>Bacteria</taxon>
        <taxon>Bacillati</taxon>
        <taxon>Bacillota</taxon>
        <taxon>Bacilli</taxon>
        <taxon>Lactobacillales</taxon>
        <taxon>Lactobacillaceae</taxon>
        <taxon>Lentilactobacillus</taxon>
    </lineage>
</organism>
<dbReference type="RefSeq" id="WP_054748120.1">
    <property type="nucleotide sequence ID" value="NZ_AZEI01000048.1"/>
</dbReference>
<feature type="transmembrane region" description="Helical" evidence="2">
    <location>
        <begin position="67"/>
        <end position="93"/>
    </location>
</feature>
<comment type="similarity">
    <text evidence="1">Belongs to the UPF0177 family.</text>
</comment>
<accession>A0ABR5PE86</accession>
<dbReference type="GO" id="GO:0006508">
    <property type="term" value="P:proteolysis"/>
    <property type="evidence" value="ECO:0007669"/>
    <property type="project" value="UniProtKB-KW"/>
</dbReference>
<keyword evidence="4" id="KW-0378">Hydrolase</keyword>
<dbReference type="InterPro" id="IPR003675">
    <property type="entry name" value="Rce1/LyrA-like_dom"/>
</dbReference>
<evidence type="ECO:0000256" key="2">
    <source>
        <dbReference type="SAM" id="Phobius"/>
    </source>
</evidence>
<evidence type="ECO:0000256" key="1">
    <source>
        <dbReference type="ARBA" id="ARBA00009067"/>
    </source>
</evidence>
<evidence type="ECO:0000313" key="4">
    <source>
        <dbReference type="EMBL" id="KRL16964.1"/>
    </source>
</evidence>
<name>A0ABR5PE86_9LACO</name>
<keyword evidence="4" id="KW-0645">Protease</keyword>
<gene>
    <name evidence="4" type="ORF">FD12_GL002320</name>
</gene>
<feature type="transmembrane region" description="Helical" evidence="2">
    <location>
        <begin position="164"/>
        <end position="183"/>
    </location>
</feature>
<feature type="transmembrane region" description="Helical" evidence="2">
    <location>
        <begin position="195"/>
        <end position="218"/>
    </location>
</feature>
<dbReference type="GO" id="GO:0008233">
    <property type="term" value="F:peptidase activity"/>
    <property type="evidence" value="ECO:0007669"/>
    <property type="project" value="UniProtKB-KW"/>
</dbReference>
<dbReference type="EMBL" id="AZEI01000048">
    <property type="protein sequence ID" value="KRL16964.1"/>
    <property type="molecule type" value="Genomic_DNA"/>
</dbReference>
<feature type="transmembrane region" description="Helical" evidence="2">
    <location>
        <begin position="33"/>
        <end position="55"/>
    </location>
</feature>
<feature type="transmembrane region" description="Helical" evidence="2">
    <location>
        <begin position="130"/>
        <end position="152"/>
    </location>
</feature>
<proteinExistence type="inferred from homology"/>
<dbReference type="Pfam" id="PF02517">
    <property type="entry name" value="Rce1-like"/>
    <property type="match status" value="1"/>
</dbReference>
<feature type="transmembrane region" description="Helical" evidence="2">
    <location>
        <begin position="353"/>
        <end position="373"/>
    </location>
</feature>
<protein>
    <submittedName>
        <fullName evidence="4">CAAX amino terminal protease family protein</fullName>
    </submittedName>
</protein>
<keyword evidence="2" id="KW-0472">Membrane</keyword>
<feature type="domain" description="CAAX prenyl protease 2/Lysostaphin resistance protein A-like" evidence="3">
    <location>
        <begin position="231"/>
        <end position="336"/>
    </location>
</feature>
<comment type="caution">
    <text evidence="4">The sequence shown here is derived from an EMBL/GenBank/DDBJ whole genome shotgun (WGS) entry which is preliminary data.</text>
</comment>
<reference evidence="4 5" key="1">
    <citation type="journal article" date="2015" name="Genome Announc.">
        <title>Expanding the biotechnology potential of lactobacilli through comparative genomics of 213 strains and associated genera.</title>
        <authorList>
            <person name="Sun Z."/>
            <person name="Harris H.M."/>
            <person name="McCann A."/>
            <person name="Guo C."/>
            <person name="Argimon S."/>
            <person name="Zhang W."/>
            <person name="Yang X."/>
            <person name="Jeffery I.B."/>
            <person name="Cooney J.C."/>
            <person name="Kagawa T.F."/>
            <person name="Liu W."/>
            <person name="Song Y."/>
            <person name="Salvetti E."/>
            <person name="Wrobel A."/>
            <person name="Rasinkangas P."/>
            <person name="Parkhill J."/>
            <person name="Rea M.C."/>
            <person name="O'Sullivan O."/>
            <person name="Ritari J."/>
            <person name="Douillard F.P."/>
            <person name="Paul Ross R."/>
            <person name="Yang R."/>
            <person name="Briner A.E."/>
            <person name="Felis G.E."/>
            <person name="de Vos W.M."/>
            <person name="Barrangou R."/>
            <person name="Klaenhammer T.R."/>
            <person name="Caufield P.W."/>
            <person name="Cui Y."/>
            <person name="Zhang H."/>
            <person name="O'Toole P.W."/>
        </authorList>
    </citation>
    <scope>NUCLEOTIDE SEQUENCE [LARGE SCALE GENOMIC DNA]</scope>
    <source>
        <strain evidence="4 5">DSM 19907</strain>
    </source>
</reference>
<keyword evidence="5" id="KW-1185">Reference proteome</keyword>
<feature type="transmembrane region" description="Helical" evidence="2">
    <location>
        <begin position="271"/>
        <end position="288"/>
    </location>
</feature>
<evidence type="ECO:0000259" key="3">
    <source>
        <dbReference type="Pfam" id="PF02517"/>
    </source>
</evidence>